<organism evidence="2 3">
    <name type="scientific">Epidermidibacterium keratini</name>
    <dbReference type="NCBI Taxonomy" id="1891644"/>
    <lineage>
        <taxon>Bacteria</taxon>
        <taxon>Bacillati</taxon>
        <taxon>Actinomycetota</taxon>
        <taxon>Actinomycetes</taxon>
        <taxon>Sporichthyales</taxon>
        <taxon>Sporichthyaceae</taxon>
        <taxon>Epidermidibacterium</taxon>
    </lineage>
</organism>
<name>A0A7L4YLQ6_9ACTN</name>
<gene>
    <name evidence="2" type="ORF">EK0264_07875</name>
</gene>
<keyword evidence="3" id="KW-1185">Reference proteome</keyword>
<evidence type="ECO:0000313" key="2">
    <source>
        <dbReference type="EMBL" id="QHC00201.1"/>
    </source>
</evidence>
<dbReference type="InterPro" id="IPR011195">
    <property type="entry name" value="UCP010256"/>
</dbReference>
<dbReference type="PANTHER" id="PTHR39338:SF6">
    <property type="entry name" value="BLL5662 PROTEIN"/>
    <property type="match status" value="1"/>
</dbReference>
<dbReference type="CDD" id="cd00198">
    <property type="entry name" value="vWFA"/>
    <property type="match status" value="1"/>
</dbReference>
<dbReference type="InterPro" id="IPR008912">
    <property type="entry name" value="Uncharacterised_CoxE"/>
</dbReference>
<dbReference type="RefSeq" id="WP_159544448.1">
    <property type="nucleotide sequence ID" value="NZ_CP047156.1"/>
</dbReference>
<dbReference type="EMBL" id="CP047156">
    <property type="protein sequence ID" value="QHC00201.1"/>
    <property type="molecule type" value="Genomic_DNA"/>
</dbReference>
<dbReference type="AlphaFoldDB" id="A0A7L4YLQ6"/>
<dbReference type="KEGG" id="eke:EK0264_07875"/>
<feature type="region of interest" description="Disordered" evidence="1">
    <location>
        <begin position="87"/>
        <end position="127"/>
    </location>
</feature>
<dbReference type="SUPFAM" id="SSF53300">
    <property type="entry name" value="vWA-like"/>
    <property type="match status" value="1"/>
</dbReference>
<dbReference type="Gene3D" id="3.40.50.410">
    <property type="entry name" value="von Willebrand factor, type A domain"/>
    <property type="match status" value="1"/>
</dbReference>
<evidence type="ECO:0000313" key="3">
    <source>
        <dbReference type="Proteomes" id="UP000463857"/>
    </source>
</evidence>
<dbReference type="InterPro" id="IPR036465">
    <property type="entry name" value="vWFA_dom_sf"/>
</dbReference>
<dbReference type="InParanoid" id="A0A7L4YLQ6"/>
<reference evidence="2 3" key="1">
    <citation type="journal article" date="2018" name="Int. J. Syst. Evol. Microbiol.">
        <title>Epidermidibacterium keratini gen. nov., sp. nov., a member of the family Sporichthyaceae, isolated from keratin epidermis.</title>
        <authorList>
            <person name="Lee D.G."/>
            <person name="Trujillo M.E."/>
            <person name="Kang S."/>
            <person name="Nam J.J."/>
            <person name="Kim Y.J."/>
        </authorList>
    </citation>
    <scope>NUCLEOTIDE SEQUENCE [LARGE SCALE GENOMIC DNA]</scope>
    <source>
        <strain evidence="2 3">EPI-7</strain>
    </source>
</reference>
<proteinExistence type="predicted"/>
<dbReference type="Pfam" id="PF05762">
    <property type="entry name" value="VWA_CoxE"/>
    <property type="match status" value="1"/>
</dbReference>
<accession>A0A7L4YLQ6</accession>
<protein>
    <submittedName>
        <fullName evidence="2">VWA domain-containing protein</fullName>
    </submittedName>
</protein>
<dbReference type="PANTHER" id="PTHR39338">
    <property type="entry name" value="BLL5662 PROTEIN-RELATED"/>
    <property type="match status" value="1"/>
</dbReference>
<sequence length="381" mass="42466">MSHDLGALLSDRNARGVDEVMLGFARMLAVAGVHVTPDRTQSMLRAIADLDVLRMDDVYWAGRVTLCSTPEDLPKYDAGFAAYFEGREPRKPSGAPVEVPRPVNMPLGMKDTSSQGDDEPDDDPVPGVATGEEILRHKDFADLADSDAQALKRMFEALAPTASPRRSRRYRHHKTGITDPHRSIREAMRHGGEMSHLQFRNRRERPRKLVILGDISGSMAPYTDPILRFAHAAVRRNPMHTEVFTLGTRLTRVTRELRQRDPEKALKAAGQAIPDWSGGTRLGEMLRAFLDRWGQRGMARRAIVVVFSDGWERGDPSLLGEQMARLHRLAYKVIWANPHKGHDGYQPLTGGIQAALPSIDEFVAGHSFDSYARLARLITAA</sequence>
<dbReference type="Proteomes" id="UP000463857">
    <property type="component" value="Chromosome"/>
</dbReference>
<evidence type="ECO:0000256" key="1">
    <source>
        <dbReference type="SAM" id="MobiDB-lite"/>
    </source>
</evidence>
<dbReference type="PIRSF" id="PIRSF010256">
    <property type="entry name" value="CoxE_vWa"/>
    <property type="match status" value="1"/>
</dbReference>
<dbReference type="OrthoDB" id="9790469at2"/>